<protein>
    <submittedName>
        <fullName evidence="1">Uncharacterized protein</fullName>
    </submittedName>
</protein>
<sequence>MKDLKNLINSEKAKLLHDLFPQEVPPLLDFIDAWNHKLEIDQDTIRKEWNFGLMSFNQWFRLSRETADLLKRHRSNMIRSSRVFSDQLFFTYTTLYVIDCIIKYADWESNSPKFKLAVALLFKPENETRHEKES</sequence>
<evidence type="ECO:0000313" key="1">
    <source>
        <dbReference type="EMBL" id="KAA8480064.1"/>
    </source>
</evidence>
<comment type="caution">
    <text evidence="1">The sequence shown here is derived from an EMBL/GenBank/DDBJ whole genome shotgun (WGS) entry which is preliminary data.</text>
</comment>
<evidence type="ECO:0000313" key="2">
    <source>
        <dbReference type="Proteomes" id="UP000322918"/>
    </source>
</evidence>
<dbReference type="Proteomes" id="UP000322918">
    <property type="component" value="Unassembled WGS sequence"/>
</dbReference>
<keyword evidence="2" id="KW-1185">Reference proteome</keyword>
<dbReference type="AlphaFoldDB" id="A0A5M9H4H0"/>
<gene>
    <name evidence="1" type="ORF">F1649_15680</name>
</gene>
<reference evidence="1 2" key="1">
    <citation type="submission" date="2019-09" db="EMBL/GenBank/DDBJ databases">
        <title>Pararcticibacter amylolyticus gen. nov., sp. nov., isolated from a rottenly hemp rope, and reclassification of Pedobacter tournemirensis as Pararcticibacter tournemirensis comb. nov.</title>
        <authorList>
            <person name="Cai Y."/>
        </authorList>
    </citation>
    <scope>NUCLEOTIDE SEQUENCE [LARGE SCALE GENOMIC DNA]</scope>
    <source>
        <strain evidence="1 2">TF5-37.2-LB10</strain>
    </source>
</reference>
<dbReference type="RefSeq" id="WP_141814976.1">
    <property type="nucleotide sequence ID" value="NZ_VFPL01000001.1"/>
</dbReference>
<proteinExistence type="predicted"/>
<name>A0A5M9H4H0_9SPHI</name>
<organism evidence="1 2">
    <name type="scientific">Arcticibacter tournemirensis</name>
    <dbReference type="NCBI Taxonomy" id="699437"/>
    <lineage>
        <taxon>Bacteria</taxon>
        <taxon>Pseudomonadati</taxon>
        <taxon>Bacteroidota</taxon>
        <taxon>Sphingobacteriia</taxon>
        <taxon>Sphingobacteriales</taxon>
        <taxon>Sphingobacteriaceae</taxon>
        <taxon>Arcticibacter</taxon>
    </lineage>
</organism>
<dbReference type="OrthoDB" id="969612at2"/>
<accession>A0A5M9H4H0</accession>
<dbReference type="EMBL" id="VWNE01000026">
    <property type="protein sequence ID" value="KAA8480064.1"/>
    <property type="molecule type" value="Genomic_DNA"/>
</dbReference>